<proteinExistence type="predicted"/>
<evidence type="ECO:0000313" key="2">
    <source>
        <dbReference type="EMBL" id="MDE5413954.1"/>
    </source>
</evidence>
<reference evidence="2" key="1">
    <citation type="submission" date="2024-05" db="EMBL/GenBank/DDBJ databases">
        <title>Alkalihalobacillus sp. strain MEB203 novel alkaliphilic bacterium from Lonar Lake, India.</title>
        <authorList>
            <person name="Joshi A."/>
            <person name="Thite S."/>
            <person name="Mengade P."/>
        </authorList>
    </citation>
    <scope>NUCLEOTIDE SEQUENCE</scope>
    <source>
        <strain evidence="2">MEB 203</strain>
    </source>
</reference>
<evidence type="ECO:0000256" key="1">
    <source>
        <dbReference type="SAM" id="Phobius"/>
    </source>
</evidence>
<keyword evidence="1" id="KW-0472">Membrane</keyword>
<keyword evidence="1" id="KW-1133">Transmembrane helix</keyword>
<dbReference type="Proteomes" id="UP001148125">
    <property type="component" value="Unassembled WGS sequence"/>
</dbReference>
<gene>
    <name evidence="2" type="ORF">N7Z68_11225</name>
</gene>
<keyword evidence="1" id="KW-0812">Transmembrane</keyword>
<name>A0ABT5VI89_9BACI</name>
<dbReference type="RefSeq" id="WP_275118564.1">
    <property type="nucleotide sequence ID" value="NZ_JAOTPO010000006.1"/>
</dbReference>
<accession>A0ABT5VI89</accession>
<organism evidence="2 3">
    <name type="scientific">Alkalihalobacterium chitinilyticum</name>
    <dbReference type="NCBI Taxonomy" id="2980103"/>
    <lineage>
        <taxon>Bacteria</taxon>
        <taxon>Bacillati</taxon>
        <taxon>Bacillota</taxon>
        <taxon>Bacilli</taxon>
        <taxon>Bacillales</taxon>
        <taxon>Bacillaceae</taxon>
        <taxon>Alkalihalobacterium</taxon>
    </lineage>
</organism>
<sequence>MIKKMILIGTFTFITAILLFIFFDKKPAYLETLTFEPIDHKVEYIHADTSLQFLTIEDEDEYTIHWSISSQLNQKAYLRKDISFLFEDGRLTQVMSKWDKNKQEMDNRKSINGEDSGHFQAISFHHSEIHYPNDETKSRLTISCDDLYVIDSPLAPIQSFKVPTNDKEKEGKRILDYIVEQQLAYIWKDMLSEYNINANNYLGFPLTSLCEYKENPLPNLNKEQTTLVIHKIWESIYKEYFSGIQEDDLGIKPVGSTVPLILLSNNNDHFIILFQTEKGEKVQHIKILPL</sequence>
<keyword evidence="3" id="KW-1185">Reference proteome</keyword>
<feature type="transmembrane region" description="Helical" evidence="1">
    <location>
        <begin position="6"/>
        <end position="23"/>
    </location>
</feature>
<dbReference type="EMBL" id="JAOTPO010000006">
    <property type="protein sequence ID" value="MDE5413954.1"/>
    <property type="molecule type" value="Genomic_DNA"/>
</dbReference>
<evidence type="ECO:0000313" key="3">
    <source>
        <dbReference type="Proteomes" id="UP001148125"/>
    </source>
</evidence>
<comment type="caution">
    <text evidence="2">The sequence shown here is derived from an EMBL/GenBank/DDBJ whole genome shotgun (WGS) entry which is preliminary data.</text>
</comment>
<protein>
    <submittedName>
        <fullName evidence="2">Uncharacterized protein</fullName>
    </submittedName>
</protein>